<feature type="compositionally biased region" description="Polar residues" evidence="1">
    <location>
        <begin position="132"/>
        <end position="145"/>
    </location>
</feature>
<evidence type="ECO:0000259" key="2">
    <source>
        <dbReference type="Pfam" id="PF03732"/>
    </source>
</evidence>
<evidence type="ECO:0000256" key="1">
    <source>
        <dbReference type="SAM" id="MobiDB-lite"/>
    </source>
</evidence>
<dbReference type="GO" id="GO:0003964">
    <property type="term" value="F:RNA-directed DNA polymerase activity"/>
    <property type="evidence" value="ECO:0007669"/>
    <property type="project" value="UniProtKB-KW"/>
</dbReference>
<reference evidence="3" key="1">
    <citation type="journal article" date="2019" name="Sci. Rep.">
        <title>Draft genome of Tanacetum cinerariifolium, the natural source of mosquito coil.</title>
        <authorList>
            <person name="Yamashiro T."/>
            <person name="Shiraishi A."/>
            <person name="Satake H."/>
            <person name="Nakayama K."/>
        </authorList>
    </citation>
    <scope>NUCLEOTIDE SEQUENCE</scope>
</reference>
<feature type="domain" description="Retrotransposon gag" evidence="2">
    <location>
        <begin position="2"/>
        <end position="95"/>
    </location>
</feature>
<sequence>MMFLYSLEGNARVWYDKEPPNLILTWEDLVNKFVNQFFPPSKTTHLKNEIFRFTQRFEETYGEAWELFKEMLRACPHHGFTELAQIDTFYYGLNDNDHDFINAAVDGNLLSKTTREALQIIENKSKVRYSRNKPNVSRMNTTSRDNASKSDDRIDKLADQISTLADIFAKKTVTPAPVKAVEESCVTCGGNHAYYNCPNTDNNQPSVCVVTGTYNQVAPQNRASNFMAPPGFAQGEMKEITTRSGVAYEGPSFPTPRKVVERETKETTDKEQSNFQGSTSHIQPPVTLITEPDVPKTLPNLIGLAYEGPSIPTESPLEKVDEQNAEEILDKEHSNSLESTTQVQPPVMPISFPEPDVLRTQTKPTIPYPSSIADALLLMPKFAWTIKSLLANKDKLFELAKVPLNENCSAMLLKKLPEKLRDTELTPTRMTLELVDRSITHPKRVVEDVFVKVGKFHFLTDFIVVDFEADPRVPLI</sequence>
<keyword evidence="3" id="KW-0695">RNA-directed DNA polymerase</keyword>
<dbReference type="PANTHER" id="PTHR33223">
    <property type="entry name" value="CCHC-TYPE DOMAIN-CONTAINING PROTEIN"/>
    <property type="match status" value="1"/>
</dbReference>
<dbReference type="AlphaFoldDB" id="A0A699JSG3"/>
<name>A0A699JSG3_TANCI</name>
<dbReference type="EMBL" id="BKCJ010443448">
    <property type="protein sequence ID" value="GFA54797.1"/>
    <property type="molecule type" value="Genomic_DNA"/>
</dbReference>
<dbReference type="InterPro" id="IPR005162">
    <property type="entry name" value="Retrotrans_gag_dom"/>
</dbReference>
<proteinExistence type="predicted"/>
<feature type="region of interest" description="Disordered" evidence="1">
    <location>
        <begin position="246"/>
        <end position="293"/>
    </location>
</feature>
<evidence type="ECO:0000313" key="3">
    <source>
        <dbReference type="EMBL" id="GFA54797.1"/>
    </source>
</evidence>
<protein>
    <submittedName>
        <fullName evidence="3">Reverse transcriptase domain-containing protein</fullName>
    </submittedName>
</protein>
<feature type="compositionally biased region" description="Polar residues" evidence="1">
    <location>
        <begin position="273"/>
        <end position="282"/>
    </location>
</feature>
<feature type="compositionally biased region" description="Basic and acidic residues" evidence="1">
    <location>
        <begin position="258"/>
        <end position="272"/>
    </location>
</feature>
<feature type="region of interest" description="Disordered" evidence="1">
    <location>
        <begin position="129"/>
        <end position="153"/>
    </location>
</feature>
<comment type="caution">
    <text evidence="3">The sequence shown here is derived from an EMBL/GenBank/DDBJ whole genome shotgun (WGS) entry which is preliminary data.</text>
</comment>
<keyword evidence="3" id="KW-0808">Transferase</keyword>
<accession>A0A699JSG3</accession>
<dbReference type="Pfam" id="PF03732">
    <property type="entry name" value="Retrotrans_gag"/>
    <property type="match status" value="1"/>
</dbReference>
<keyword evidence="3" id="KW-0548">Nucleotidyltransferase</keyword>
<organism evidence="3">
    <name type="scientific">Tanacetum cinerariifolium</name>
    <name type="common">Dalmatian daisy</name>
    <name type="synonym">Chrysanthemum cinerariifolium</name>
    <dbReference type="NCBI Taxonomy" id="118510"/>
    <lineage>
        <taxon>Eukaryota</taxon>
        <taxon>Viridiplantae</taxon>
        <taxon>Streptophyta</taxon>
        <taxon>Embryophyta</taxon>
        <taxon>Tracheophyta</taxon>
        <taxon>Spermatophyta</taxon>
        <taxon>Magnoliopsida</taxon>
        <taxon>eudicotyledons</taxon>
        <taxon>Gunneridae</taxon>
        <taxon>Pentapetalae</taxon>
        <taxon>asterids</taxon>
        <taxon>campanulids</taxon>
        <taxon>Asterales</taxon>
        <taxon>Asteraceae</taxon>
        <taxon>Asteroideae</taxon>
        <taxon>Anthemideae</taxon>
        <taxon>Anthemidinae</taxon>
        <taxon>Tanacetum</taxon>
    </lineage>
</organism>
<gene>
    <name evidence="3" type="ORF">Tci_626769</name>
</gene>
<dbReference type="PANTHER" id="PTHR33223:SF11">
    <property type="entry name" value="ELEMENT PROTEIN, PUTATIVE-RELATED"/>
    <property type="match status" value="1"/>
</dbReference>